<dbReference type="KEGG" id="pgs:CPT03_05660"/>
<dbReference type="EMBL" id="CP024091">
    <property type="protein sequence ID" value="ATP55982.1"/>
    <property type="molecule type" value="Genomic_DNA"/>
</dbReference>
<accession>A0A2D1U2Y9</accession>
<gene>
    <name evidence="2" type="ORF">CPT03_05660</name>
</gene>
<dbReference type="RefSeq" id="WP_099437924.1">
    <property type="nucleotide sequence ID" value="NZ_CP024091.1"/>
</dbReference>
<dbReference type="SUPFAM" id="SSF56925">
    <property type="entry name" value="OMPA-like"/>
    <property type="match status" value="1"/>
</dbReference>
<evidence type="ECO:0000256" key="1">
    <source>
        <dbReference type="SAM" id="SignalP"/>
    </source>
</evidence>
<keyword evidence="3" id="KW-1185">Reference proteome</keyword>
<feature type="chain" id="PRO_5013911024" evidence="1">
    <location>
        <begin position="20"/>
        <end position="213"/>
    </location>
</feature>
<protein>
    <submittedName>
        <fullName evidence="2">Uncharacterized protein</fullName>
    </submittedName>
</protein>
<dbReference type="InterPro" id="IPR011250">
    <property type="entry name" value="OMP/PagP_B-barrel"/>
</dbReference>
<dbReference type="OrthoDB" id="766930at2"/>
<evidence type="ECO:0000313" key="2">
    <source>
        <dbReference type="EMBL" id="ATP55982.1"/>
    </source>
</evidence>
<feature type="signal peptide" evidence="1">
    <location>
        <begin position="1"/>
        <end position="19"/>
    </location>
</feature>
<dbReference type="AlphaFoldDB" id="A0A2D1U2Y9"/>
<sequence length="213" mass="23202">MKKKLLTAVAVLASLCGYAQTKGTSALGFGITSQTSKSKVRNGAGATDIDKTKTNNFTLSYGLFIKDNTKLGLDVSYGNQDYQYVANVSGSKSKSYGAGINYQQYYPLVKKLYAFAGGSLGYGYTKTDNADPNYEDRITDRYSVGVDGGLTWFFSKRFAIESSLLSANAFYTVDKQKGNNNGGQSSYENSYTLFNLSTSGAFNNLGFKIYLLF</sequence>
<evidence type="ECO:0000313" key="3">
    <source>
        <dbReference type="Proteomes" id="UP000223749"/>
    </source>
</evidence>
<name>A0A2D1U2Y9_9SPHI</name>
<dbReference type="Proteomes" id="UP000223749">
    <property type="component" value="Chromosome"/>
</dbReference>
<reference evidence="2 3" key="1">
    <citation type="submission" date="2017-10" db="EMBL/GenBank/DDBJ databases">
        <title>Whole genome of Pedobacter ginsengisoli T01R-27 isolated from tomato rhizosphere.</title>
        <authorList>
            <person name="Weon H.-Y."/>
            <person name="Lee S.A."/>
            <person name="Sang M.K."/>
            <person name="Song J."/>
        </authorList>
    </citation>
    <scope>NUCLEOTIDE SEQUENCE [LARGE SCALE GENOMIC DNA]</scope>
    <source>
        <strain evidence="2 3">T01R-27</strain>
    </source>
</reference>
<keyword evidence="1" id="KW-0732">Signal</keyword>
<proteinExistence type="predicted"/>
<organism evidence="2 3">
    <name type="scientific">Pedobacter ginsengisoli</name>
    <dbReference type="NCBI Taxonomy" id="363852"/>
    <lineage>
        <taxon>Bacteria</taxon>
        <taxon>Pseudomonadati</taxon>
        <taxon>Bacteroidota</taxon>
        <taxon>Sphingobacteriia</taxon>
        <taxon>Sphingobacteriales</taxon>
        <taxon>Sphingobacteriaceae</taxon>
        <taxon>Pedobacter</taxon>
    </lineage>
</organism>